<evidence type="ECO:0000256" key="2">
    <source>
        <dbReference type="ARBA" id="ARBA00006474"/>
    </source>
</evidence>
<dbReference type="InterPro" id="IPR050206">
    <property type="entry name" value="FtsK/SpoIIIE/SftA"/>
</dbReference>
<keyword evidence="11 15" id="KW-0472">Membrane</keyword>
<dbReference type="Pfam" id="PF13491">
    <property type="entry name" value="FtsK_4TM"/>
    <property type="match status" value="1"/>
</dbReference>
<feature type="transmembrane region" description="Helical" evidence="15">
    <location>
        <begin position="111"/>
        <end position="127"/>
    </location>
</feature>
<keyword evidence="5 15" id="KW-0812">Transmembrane</keyword>
<sequence length="699" mass="75866">MAKRGRKPKNPTIFESVDPKVAREVTGVILATVAVILLLSMFGGAGQFGKSFFALIQSVLGIVAYIFTLFLIFLSVYLINQELLSRGKFILWGTLVFMLFFAGFVSPFGQSGGLIGGAIFNAFANILGEIATEIILFAFSVITLALTFNFSIMDVVKKVDLGSYNPVDFKREGKVPLFRTVRRRIGMNGRDKQGELTTAPVLTTPDGAWKFPEVELLEESTGKAQPGNVNKNLDILTKTLSDFGVDVSGGQVNIGPTVTQYELKPAEGVKLNNIKARADDLALALAAHPVRVEAPIPGKSAVGVEVPNKQVEKVTLRQVLSSETFTKRQSNLSLALGLDVAGKAIVTDLRSMPHMLVAGSTGSGKSVGLNSIILSLLYQNSPRDLRILLVDPKRVEFTMYNGIPHLLTPVVCEVDKTVNLLRWAIGEMERRFKLFEKVGSRDIVSYNEKVGKGFNDDEGNSHMKLPFIVIVIDELADLMAQASNEVEAAIVRLAQLARATGMHLVVATQRPSVDVITGLIKANITSRIAFAVASQIDSRTIIDQSGAEKLLGNGDMLFLGGEFSKPKRIQGAFVSEKDVKSVTDFLKSEGTAIYDNSITEYRDVAGMKSARRGGGSFDSSDSDDLLEEAKQLVIESGVASASFLQRRMKVGYARAARLLDLMQEEGVIGPAKGAKPRDILVDSVDSLSDSNDQEGYRNF</sequence>
<feature type="transmembrane region" description="Helical" evidence="15">
    <location>
        <begin position="89"/>
        <end position="105"/>
    </location>
</feature>
<dbReference type="SUPFAM" id="SSF52540">
    <property type="entry name" value="P-loop containing nucleoside triphosphate hydrolases"/>
    <property type="match status" value="1"/>
</dbReference>
<evidence type="ECO:0000313" key="17">
    <source>
        <dbReference type="EMBL" id="OQA52983.1"/>
    </source>
</evidence>
<dbReference type="InterPro" id="IPR041027">
    <property type="entry name" value="FtsK_alpha"/>
</dbReference>
<dbReference type="Pfam" id="PF17854">
    <property type="entry name" value="FtsK_alpha"/>
    <property type="match status" value="1"/>
</dbReference>
<dbReference type="GO" id="GO:0005524">
    <property type="term" value="F:ATP binding"/>
    <property type="evidence" value="ECO:0007669"/>
    <property type="project" value="UniProtKB-UniRule"/>
</dbReference>
<dbReference type="Gene3D" id="3.40.50.300">
    <property type="entry name" value="P-loop containing nucleotide triphosphate hydrolases"/>
    <property type="match status" value="1"/>
</dbReference>
<evidence type="ECO:0000256" key="3">
    <source>
        <dbReference type="ARBA" id="ARBA00022475"/>
    </source>
</evidence>
<evidence type="ECO:0000256" key="4">
    <source>
        <dbReference type="ARBA" id="ARBA00022618"/>
    </source>
</evidence>
<evidence type="ECO:0000256" key="12">
    <source>
        <dbReference type="ARBA" id="ARBA00023306"/>
    </source>
</evidence>
<keyword evidence="3" id="KW-1003">Cell membrane</keyword>
<dbReference type="Gene3D" id="1.10.10.10">
    <property type="entry name" value="Winged helix-like DNA-binding domain superfamily/Winged helix DNA-binding domain"/>
    <property type="match status" value="1"/>
</dbReference>
<keyword evidence="10" id="KW-0238">DNA-binding</keyword>
<dbReference type="InterPro" id="IPR036390">
    <property type="entry name" value="WH_DNA-bd_sf"/>
</dbReference>
<evidence type="ECO:0000256" key="7">
    <source>
        <dbReference type="ARBA" id="ARBA00022829"/>
    </source>
</evidence>
<feature type="transmembrane region" description="Helical" evidence="15">
    <location>
        <begin position="21"/>
        <end position="42"/>
    </location>
</feature>
<dbReference type="InterPro" id="IPR036388">
    <property type="entry name" value="WH-like_DNA-bd_sf"/>
</dbReference>
<feature type="coiled-coil region" evidence="14">
    <location>
        <begin position="472"/>
        <end position="499"/>
    </location>
</feature>
<dbReference type="Gene3D" id="3.30.980.40">
    <property type="match status" value="1"/>
</dbReference>
<dbReference type="CDD" id="cd01127">
    <property type="entry name" value="TrwB_TraG_TraD_VirD4"/>
    <property type="match status" value="1"/>
</dbReference>
<organism evidence="17">
    <name type="scientific">candidate division WS2 bacterium ADurb.Bin280</name>
    <dbReference type="NCBI Taxonomy" id="1852829"/>
    <lineage>
        <taxon>Bacteria</taxon>
        <taxon>candidate division WS2</taxon>
    </lineage>
</organism>
<dbReference type="InterPro" id="IPR002543">
    <property type="entry name" value="FtsK_dom"/>
</dbReference>
<dbReference type="AlphaFoldDB" id="A0A1V5SFF8"/>
<dbReference type="PROSITE" id="PS50901">
    <property type="entry name" value="FTSK"/>
    <property type="match status" value="1"/>
</dbReference>
<dbReference type="Proteomes" id="UP000485367">
    <property type="component" value="Unassembled WGS sequence"/>
</dbReference>
<accession>A0A1V5SFF8</accession>
<evidence type="ECO:0000256" key="14">
    <source>
        <dbReference type="SAM" id="Coils"/>
    </source>
</evidence>
<gene>
    <name evidence="17" type="primary">spoIIIE</name>
    <name evidence="17" type="ORF">BWY43_00271</name>
</gene>
<dbReference type="EMBL" id="MWBO01000016">
    <property type="protein sequence ID" value="OQA52983.1"/>
    <property type="molecule type" value="Genomic_DNA"/>
</dbReference>
<dbReference type="PANTHER" id="PTHR22683">
    <property type="entry name" value="SPORULATION PROTEIN RELATED"/>
    <property type="match status" value="1"/>
</dbReference>
<feature type="binding site" evidence="13">
    <location>
        <begin position="359"/>
        <end position="366"/>
    </location>
    <ligand>
        <name>ATP</name>
        <dbReference type="ChEBI" id="CHEBI:30616"/>
    </ligand>
</feature>
<dbReference type="PANTHER" id="PTHR22683:SF41">
    <property type="entry name" value="DNA TRANSLOCASE FTSK"/>
    <property type="match status" value="1"/>
</dbReference>
<dbReference type="InterPro" id="IPR025199">
    <property type="entry name" value="FtsK_4TM"/>
</dbReference>
<evidence type="ECO:0000256" key="1">
    <source>
        <dbReference type="ARBA" id="ARBA00004651"/>
    </source>
</evidence>
<keyword evidence="6 13" id="KW-0547">Nucleotide-binding</keyword>
<keyword evidence="12" id="KW-0131">Cell cycle</keyword>
<keyword evidence="4" id="KW-0132">Cell division</keyword>
<reference evidence="17" key="1">
    <citation type="submission" date="2017-02" db="EMBL/GenBank/DDBJ databases">
        <title>Delving into the versatile metabolic prowess of the omnipresent phylum Bacteroidetes.</title>
        <authorList>
            <person name="Nobu M.K."/>
            <person name="Mei R."/>
            <person name="Narihiro T."/>
            <person name="Kuroda K."/>
            <person name="Liu W.-T."/>
        </authorList>
    </citation>
    <scope>NUCLEOTIDE SEQUENCE</scope>
    <source>
        <strain evidence="17">ADurb.Bin280</strain>
    </source>
</reference>
<feature type="transmembrane region" description="Helical" evidence="15">
    <location>
        <begin position="134"/>
        <end position="153"/>
    </location>
</feature>
<evidence type="ECO:0000256" key="8">
    <source>
        <dbReference type="ARBA" id="ARBA00022840"/>
    </source>
</evidence>
<evidence type="ECO:0000256" key="15">
    <source>
        <dbReference type="SAM" id="Phobius"/>
    </source>
</evidence>
<dbReference type="GO" id="GO:0051301">
    <property type="term" value="P:cell division"/>
    <property type="evidence" value="ECO:0007669"/>
    <property type="project" value="UniProtKB-KW"/>
</dbReference>
<evidence type="ECO:0000256" key="6">
    <source>
        <dbReference type="ARBA" id="ARBA00022741"/>
    </source>
</evidence>
<dbReference type="SUPFAM" id="SSF46785">
    <property type="entry name" value="Winged helix' DNA-binding domain"/>
    <property type="match status" value="1"/>
</dbReference>
<dbReference type="InterPro" id="IPR018541">
    <property type="entry name" value="Ftsk_gamma"/>
</dbReference>
<dbReference type="Pfam" id="PF01580">
    <property type="entry name" value="FtsK_SpoIIIE"/>
    <property type="match status" value="1"/>
</dbReference>
<dbReference type="GO" id="GO:0005886">
    <property type="term" value="C:plasma membrane"/>
    <property type="evidence" value="ECO:0007669"/>
    <property type="project" value="UniProtKB-SubCell"/>
</dbReference>
<dbReference type="GO" id="GO:0007059">
    <property type="term" value="P:chromosome segregation"/>
    <property type="evidence" value="ECO:0007669"/>
    <property type="project" value="UniProtKB-KW"/>
</dbReference>
<keyword evidence="7" id="KW-0159">Chromosome partition</keyword>
<dbReference type="InterPro" id="IPR027417">
    <property type="entry name" value="P-loop_NTPase"/>
</dbReference>
<keyword evidence="9 15" id="KW-1133">Transmembrane helix</keyword>
<evidence type="ECO:0000256" key="11">
    <source>
        <dbReference type="ARBA" id="ARBA00023136"/>
    </source>
</evidence>
<comment type="caution">
    <text evidence="17">The sequence shown here is derived from an EMBL/GenBank/DDBJ whole genome shotgun (WGS) entry which is preliminary data.</text>
</comment>
<dbReference type="GO" id="GO:0003677">
    <property type="term" value="F:DNA binding"/>
    <property type="evidence" value="ECO:0007669"/>
    <property type="project" value="UniProtKB-KW"/>
</dbReference>
<feature type="domain" description="FtsK" evidence="16">
    <location>
        <begin position="342"/>
        <end position="539"/>
    </location>
</feature>
<evidence type="ECO:0000256" key="9">
    <source>
        <dbReference type="ARBA" id="ARBA00022989"/>
    </source>
</evidence>
<evidence type="ECO:0000256" key="13">
    <source>
        <dbReference type="PROSITE-ProRule" id="PRU00289"/>
    </source>
</evidence>
<keyword evidence="14" id="KW-0175">Coiled coil</keyword>
<comment type="similarity">
    <text evidence="2">Belongs to the FtsK/SpoIIIE/SftA family.</text>
</comment>
<dbReference type="SMART" id="SM00843">
    <property type="entry name" value="Ftsk_gamma"/>
    <property type="match status" value="1"/>
</dbReference>
<evidence type="ECO:0000256" key="5">
    <source>
        <dbReference type="ARBA" id="ARBA00022692"/>
    </source>
</evidence>
<proteinExistence type="inferred from homology"/>
<evidence type="ECO:0000256" key="10">
    <source>
        <dbReference type="ARBA" id="ARBA00023125"/>
    </source>
</evidence>
<keyword evidence="8 13" id="KW-0067">ATP-binding</keyword>
<feature type="transmembrane region" description="Helical" evidence="15">
    <location>
        <begin position="54"/>
        <end position="77"/>
    </location>
</feature>
<dbReference type="Pfam" id="PF09397">
    <property type="entry name" value="FtsK_gamma"/>
    <property type="match status" value="1"/>
</dbReference>
<evidence type="ECO:0000259" key="16">
    <source>
        <dbReference type="PROSITE" id="PS50901"/>
    </source>
</evidence>
<comment type="subcellular location">
    <subcellularLocation>
        <location evidence="1">Cell membrane</location>
        <topology evidence="1">Multi-pass membrane protein</topology>
    </subcellularLocation>
</comment>
<name>A0A1V5SFF8_9BACT</name>
<protein>
    <submittedName>
        <fullName evidence="17">DNA translocase SpoIIIE</fullName>
    </submittedName>
</protein>